<proteinExistence type="predicted"/>
<evidence type="ECO:0000313" key="4">
    <source>
        <dbReference type="Proteomes" id="UP000695023"/>
    </source>
</evidence>
<organism evidence="3">
    <name type="scientific">Pundamilia nyererei</name>
    <dbReference type="NCBI Taxonomy" id="303518"/>
    <lineage>
        <taxon>Eukaryota</taxon>
        <taxon>Metazoa</taxon>
        <taxon>Chordata</taxon>
        <taxon>Craniata</taxon>
        <taxon>Vertebrata</taxon>
        <taxon>Euteleostomi</taxon>
        <taxon>Actinopterygii</taxon>
        <taxon>Neopterygii</taxon>
        <taxon>Teleostei</taxon>
        <taxon>Neoteleostei</taxon>
        <taxon>Acanthomorphata</taxon>
        <taxon>Ovalentaria</taxon>
        <taxon>Cichlomorphae</taxon>
        <taxon>Cichliformes</taxon>
        <taxon>Cichlidae</taxon>
        <taxon>African cichlids</taxon>
        <taxon>Pseudocrenilabrinae</taxon>
        <taxon>Haplochromini</taxon>
        <taxon>Pundamilia</taxon>
    </lineage>
</organism>
<dbReference type="Proteomes" id="UP000695023">
    <property type="component" value="Unplaced"/>
</dbReference>
<keyword evidence="4" id="KW-1185">Reference proteome</keyword>
<evidence type="ECO:0000256" key="1">
    <source>
        <dbReference type="SAM" id="Coils"/>
    </source>
</evidence>
<dbReference type="GO" id="GO:0071480">
    <property type="term" value="P:cellular response to gamma radiation"/>
    <property type="evidence" value="ECO:0007669"/>
    <property type="project" value="InterPro"/>
</dbReference>
<accession>A0A3B4FGZ3</accession>
<sequence>MQQVRDTLADLAEQGTTYLGRLVQKAFSQVLAVVAGSVAGALNVLLHYVSQLLQASGIQVSLPTNKVTPEGLIFVIQWVLAALICYWLISLAFRLVASTLMCALWFLKVGVALTCFVLILSDYNVGTEAMAIRLAVLLCVCVLLNVGTRGSSSAANQTARLEKQVKILERRLREMERWTRTEE</sequence>
<dbReference type="RefSeq" id="XP_005753433.1">
    <property type="nucleotide sequence ID" value="XM_005753376.2"/>
</dbReference>
<feature type="transmembrane region" description="Helical" evidence="2">
    <location>
        <begin position="71"/>
        <end position="89"/>
    </location>
</feature>
<dbReference type="OrthoDB" id="8818627at2759"/>
<keyword evidence="1" id="KW-0175">Coiled coil</keyword>
<dbReference type="CTD" id="79073"/>
<keyword evidence="2" id="KW-0812">Transmembrane</keyword>
<feature type="transmembrane region" description="Helical" evidence="2">
    <location>
        <begin position="95"/>
        <end position="119"/>
    </location>
</feature>
<feature type="coiled-coil region" evidence="1">
    <location>
        <begin position="151"/>
        <end position="178"/>
    </location>
</feature>
<keyword evidence="2" id="KW-0472">Membrane</keyword>
<reference evidence="3" key="1">
    <citation type="submission" date="2023-09" db="UniProtKB">
        <authorList>
            <consortium name="Ensembl"/>
        </authorList>
    </citation>
    <scope>IDENTIFICATION</scope>
</reference>
<dbReference type="STRING" id="303518.ENSPNYP00000009762"/>
<dbReference type="Ensembl" id="ENSPNYT00000009994.1">
    <property type="protein sequence ID" value="ENSPNYP00000009762.1"/>
    <property type="gene ID" value="ENSPNYG00000007408.1"/>
</dbReference>
<dbReference type="GO" id="GO:0042771">
    <property type="term" value="P:intrinsic apoptotic signaling pathway in response to DNA damage by p53 class mediator"/>
    <property type="evidence" value="ECO:0007669"/>
    <property type="project" value="TreeGrafter"/>
</dbReference>
<gene>
    <name evidence="5" type="primary">LOC102212698</name>
</gene>
<dbReference type="AlphaFoldDB" id="A0A3B4FGZ3"/>
<dbReference type="PANTHER" id="PTHR14550">
    <property type="entry name" value="TRANSMEMBRANE PROTEIN 109"/>
    <property type="match status" value="1"/>
</dbReference>
<dbReference type="InterPro" id="IPR039492">
    <property type="entry name" value="TMEM109"/>
</dbReference>
<evidence type="ECO:0000256" key="2">
    <source>
        <dbReference type="SAM" id="Phobius"/>
    </source>
</evidence>
<reference evidence="5" key="2">
    <citation type="submission" date="2025-04" db="UniProtKB">
        <authorList>
            <consortium name="RefSeq"/>
        </authorList>
    </citation>
    <scope>IDENTIFICATION</scope>
</reference>
<feature type="transmembrane region" description="Helical" evidence="2">
    <location>
        <begin position="26"/>
        <end position="50"/>
    </location>
</feature>
<dbReference type="Pfam" id="PF14965">
    <property type="entry name" value="BRI3BP"/>
    <property type="match status" value="1"/>
</dbReference>
<dbReference type="GeneTree" id="ENSGT00510000052596"/>
<name>A0A3B4FGZ3_9CICH</name>
<feature type="transmembrane region" description="Helical" evidence="2">
    <location>
        <begin position="131"/>
        <end position="148"/>
    </location>
</feature>
<evidence type="ECO:0000313" key="3">
    <source>
        <dbReference type="Ensembl" id="ENSPNYP00000009762.1"/>
    </source>
</evidence>
<dbReference type="PANTHER" id="PTHR14550:SF2">
    <property type="entry name" value="TRANSMEMBRANE PROTEIN 109"/>
    <property type="match status" value="1"/>
</dbReference>
<protein>
    <submittedName>
        <fullName evidence="3 5">Transmembrane protein 109-like</fullName>
    </submittedName>
</protein>
<keyword evidence="2" id="KW-1133">Transmembrane helix</keyword>
<evidence type="ECO:0000313" key="5">
    <source>
        <dbReference type="RefSeq" id="XP_005753433.1"/>
    </source>
</evidence>